<keyword evidence="2" id="KW-1185">Reference proteome</keyword>
<dbReference type="EMBL" id="BPQP01000008">
    <property type="protein sequence ID" value="GJD93398.1"/>
    <property type="molecule type" value="Genomic_DNA"/>
</dbReference>
<organism evidence="1 2">
    <name type="scientific">Methylobacterium iners</name>
    <dbReference type="NCBI Taxonomy" id="418707"/>
    <lineage>
        <taxon>Bacteria</taxon>
        <taxon>Pseudomonadati</taxon>
        <taxon>Pseudomonadota</taxon>
        <taxon>Alphaproteobacteria</taxon>
        <taxon>Hyphomicrobiales</taxon>
        <taxon>Methylobacteriaceae</taxon>
        <taxon>Methylobacterium</taxon>
    </lineage>
</organism>
<reference evidence="1" key="1">
    <citation type="journal article" date="2021" name="Front. Microbiol.">
        <title>Comprehensive Comparative Genomics and Phenotyping of Methylobacterium Species.</title>
        <authorList>
            <person name="Alessa O."/>
            <person name="Ogura Y."/>
            <person name="Fujitani Y."/>
            <person name="Takami H."/>
            <person name="Hayashi T."/>
            <person name="Sahin N."/>
            <person name="Tani A."/>
        </authorList>
    </citation>
    <scope>NUCLEOTIDE SEQUENCE</scope>
    <source>
        <strain evidence="1">DSM 19015</strain>
    </source>
</reference>
<reference evidence="1" key="2">
    <citation type="submission" date="2021-08" db="EMBL/GenBank/DDBJ databases">
        <authorList>
            <person name="Tani A."/>
            <person name="Ola A."/>
            <person name="Ogura Y."/>
            <person name="Katsura K."/>
            <person name="Hayashi T."/>
        </authorList>
    </citation>
    <scope>NUCLEOTIDE SEQUENCE</scope>
    <source>
        <strain evidence="1">DSM 19015</strain>
    </source>
</reference>
<name>A0ABQ4RRJ0_9HYPH</name>
<accession>A0ABQ4RRJ0</accession>
<dbReference type="RefSeq" id="WP_238242605.1">
    <property type="nucleotide sequence ID" value="NZ_BPQP01000008.1"/>
</dbReference>
<protein>
    <submittedName>
        <fullName evidence="1">Uncharacterized protein</fullName>
    </submittedName>
</protein>
<dbReference type="Proteomes" id="UP001055125">
    <property type="component" value="Unassembled WGS sequence"/>
</dbReference>
<evidence type="ECO:0000313" key="1">
    <source>
        <dbReference type="EMBL" id="GJD93398.1"/>
    </source>
</evidence>
<comment type="caution">
    <text evidence="1">The sequence shown here is derived from an EMBL/GenBank/DDBJ whole genome shotgun (WGS) entry which is preliminary data.</text>
</comment>
<gene>
    <name evidence="1" type="ORF">OCOJLMKI_0592</name>
</gene>
<proteinExistence type="predicted"/>
<evidence type="ECO:0000313" key="2">
    <source>
        <dbReference type="Proteomes" id="UP001055125"/>
    </source>
</evidence>
<sequence>MAEFLNPVPAVEDLLHVFEEGAREGGLQLDADLCGAIVQGLREAASSVATIVDFARAHGLVHALVEHEVAPLTPTARRQLARLAVPLDPEGRVMRLPTAAGVPVRQGGSAA</sequence>